<dbReference type="Pfam" id="PF16132">
    <property type="entry name" value="DUF4843"/>
    <property type="match status" value="1"/>
</dbReference>
<dbReference type="Proteomes" id="UP000502421">
    <property type="component" value="Chromosome"/>
</dbReference>
<dbReference type="EMBL" id="CP051205">
    <property type="protein sequence ID" value="QJB31985.1"/>
    <property type="molecule type" value="Genomic_DNA"/>
</dbReference>
<dbReference type="InterPro" id="IPR032299">
    <property type="entry name" value="DUF4843"/>
</dbReference>
<reference evidence="2" key="1">
    <citation type="submission" date="2020-04" db="EMBL/GenBank/DDBJ databases">
        <authorList>
            <person name="Kittiwongwattana C."/>
        </authorList>
    </citation>
    <scope>NUCLEOTIDE SEQUENCE [LARGE SCALE GENOMIC DNA]</scope>
    <source>
        <strain evidence="2">1310</strain>
    </source>
</reference>
<protein>
    <submittedName>
        <fullName evidence="1">DUF4843 domain-containing protein</fullName>
    </submittedName>
</protein>
<organism evidence="1 2">
    <name type="scientific">Chitinophaga oryzae</name>
    <dbReference type="NCBI Taxonomy" id="2725414"/>
    <lineage>
        <taxon>Bacteria</taxon>
        <taxon>Pseudomonadati</taxon>
        <taxon>Bacteroidota</taxon>
        <taxon>Chitinophagia</taxon>
        <taxon>Chitinophagales</taxon>
        <taxon>Chitinophagaceae</taxon>
        <taxon>Chitinophaga</taxon>
    </lineage>
</organism>
<evidence type="ECO:0000313" key="1">
    <source>
        <dbReference type="EMBL" id="QJB31985.1"/>
    </source>
</evidence>
<evidence type="ECO:0000313" key="2">
    <source>
        <dbReference type="Proteomes" id="UP000502421"/>
    </source>
</evidence>
<dbReference type="AlphaFoldDB" id="A0AAE6ZFE6"/>
<sequence length="278" mass="31972">MKRYLIITMLVSLLFSCKKDDIEPYSLTKDNIYLNYANTDSLVYSFAYHPELAKDTIWVPVIISGKITHQDRRFELTVVDSATTAVSGRHYEQLKPFYKMPAGSGTVKIPVVLLNTDTALANKSVNLTIRVSGGEDFASGLPEKIRTKRILYSNRLEEPAWWSSWAGNLGKYSRVKHQLFLISSGTTDLVIANSYPEWYLEIPRTLYYIANTSYLLKYPFQWVSEHPEAGYILEKRNDNTGDYDFFSPSAPTRRFLLKYYASVNKYVFIDENGDQVLF</sequence>
<dbReference type="PROSITE" id="PS51257">
    <property type="entry name" value="PROKAR_LIPOPROTEIN"/>
    <property type="match status" value="1"/>
</dbReference>
<accession>A0AAE6ZFE6</accession>
<dbReference type="KEGG" id="coy:HF329_11860"/>
<gene>
    <name evidence="1" type="ORF">HF329_11860</name>
</gene>
<proteinExistence type="predicted"/>
<name>A0AAE6ZFE6_9BACT</name>
<dbReference type="RefSeq" id="WP_168804241.1">
    <property type="nucleotide sequence ID" value="NZ_CP051205.1"/>
</dbReference>